<dbReference type="CDD" id="cd06529">
    <property type="entry name" value="S24_LexA-like"/>
    <property type="match status" value="1"/>
</dbReference>
<dbReference type="InterPro" id="IPR036286">
    <property type="entry name" value="LexA/Signal_pep-like_sf"/>
</dbReference>
<protein>
    <submittedName>
        <fullName evidence="5">Repressor protein CI</fullName>
    </submittedName>
</protein>
<dbReference type="PANTHER" id="PTHR40661">
    <property type="match status" value="1"/>
</dbReference>
<dbReference type="Gene3D" id="2.10.109.10">
    <property type="entry name" value="Umud Fragment, subunit A"/>
    <property type="match status" value="1"/>
</dbReference>
<feature type="domain" description="Peptidase S24/S26A/S26B/S26C" evidence="4">
    <location>
        <begin position="132"/>
        <end position="232"/>
    </location>
</feature>
<dbReference type="InterPro" id="IPR039418">
    <property type="entry name" value="LexA-like"/>
</dbReference>
<evidence type="ECO:0000313" key="5">
    <source>
        <dbReference type="EMBL" id="DAD82825.1"/>
    </source>
</evidence>
<dbReference type="InterPro" id="IPR015927">
    <property type="entry name" value="Peptidase_S24_S26A/B/C"/>
</dbReference>
<evidence type="ECO:0000259" key="4">
    <source>
        <dbReference type="Pfam" id="PF00717"/>
    </source>
</evidence>
<dbReference type="InterPro" id="IPR010982">
    <property type="entry name" value="Lambda_DNA-bd_dom_sf"/>
</dbReference>
<keyword evidence="1" id="KW-0805">Transcription regulation</keyword>
<organism evidence="5">
    <name type="scientific">Siphoviridae sp. ctXZx16</name>
    <dbReference type="NCBI Taxonomy" id="2826371"/>
    <lineage>
        <taxon>Viruses</taxon>
        <taxon>Duplodnaviria</taxon>
        <taxon>Heunggongvirae</taxon>
        <taxon>Uroviricota</taxon>
        <taxon>Caudoviricetes</taxon>
    </lineage>
</organism>
<evidence type="ECO:0000256" key="3">
    <source>
        <dbReference type="ARBA" id="ARBA00023163"/>
    </source>
</evidence>
<reference evidence="5" key="1">
    <citation type="journal article" date="2021" name="Proc. Natl. Acad. Sci. U.S.A.">
        <title>A Catalog of Tens of Thousands of Viruses from Human Metagenomes Reveals Hidden Associations with Chronic Diseases.</title>
        <authorList>
            <person name="Tisza M.J."/>
            <person name="Buck C.B."/>
        </authorList>
    </citation>
    <scope>NUCLEOTIDE SEQUENCE</scope>
    <source>
        <strain evidence="5">CtXZx16</strain>
    </source>
</reference>
<dbReference type="CDD" id="cd00093">
    <property type="entry name" value="HTH_XRE"/>
    <property type="match status" value="1"/>
</dbReference>
<evidence type="ECO:0000256" key="2">
    <source>
        <dbReference type="ARBA" id="ARBA00023125"/>
    </source>
</evidence>
<sequence length="261" mass="29277">MLISEKFELIRKANNLTKMKFCDKVGMSRSHYDSLLAEKNSDKIINKTTNISIINSICYLFNVDKQWLTNDESNIDFFDKKFNQQIVDNYMLLSEASKNIVDNLIDGLLELNNNQPSTTQQPVIRLAVYDQPVCAGNGNFITDATKTFKDFPNAPSDADFAVRVQGDSMTPAYNDGDLVFVKSTDTLNNGDDGIFIVDGDITLKRFMGNELIPLNPKYSKISQKAIIQGKVVGIAEHHSDLEAEVLDIVNQDKPQNLKKSI</sequence>
<keyword evidence="3" id="KW-0804">Transcription</keyword>
<dbReference type="EMBL" id="BK014925">
    <property type="protein sequence ID" value="DAD82825.1"/>
    <property type="molecule type" value="Genomic_DNA"/>
</dbReference>
<dbReference type="Gene3D" id="1.10.260.40">
    <property type="entry name" value="lambda repressor-like DNA-binding domains"/>
    <property type="match status" value="1"/>
</dbReference>
<dbReference type="PANTHER" id="PTHR40661:SF1">
    <property type="entry name" value="HTH CRO_C1-TYPE DOMAIN-CONTAINING PROTEIN"/>
    <property type="match status" value="1"/>
</dbReference>
<dbReference type="InterPro" id="IPR001387">
    <property type="entry name" value="Cro/C1-type_HTH"/>
</dbReference>
<evidence type="ECO:0000256" key="1">
    <source>
        <dbReference type="ARBA" id="ARBA00023015"/>
    </source>
</evidence>
<proteinExistence type="predicted"/>
<keyword evidence="2" id="KW-0238">DNA-binding</keyword>
<accession>A0A8S5MKF7</accession>
<dbReference type="GO" id="GO:0003677">
    <property type="term" value="F:DNA binding"/>
    <property type="evidence" value="ECO:0007669"/>
    <property type="project" value="UniProtKB-KW"/>
</dbReference>
<dbReference type="SUPFAM" id="SSF51306">
    <property type="entry name" value="LexA/Signal peptidase"/>
    <property type="match status" value="1"/>
</dbReference>
<name>A0A8S5MKF7_9CAUD</name>
<dbReference type="Pfam" id="PF00717">
    <property type="entry name" value="Peptidase_S24"/>
    <property type="match status" value="1"/>
</dbReference>